<name>A0A0D9VF89_9ORYZ</name>
<organism evidence="2 3">
    <name type="scientific">Leersia perrieri</name>
    <dbReference type="NCBI Taxonomy" id="77586"/>
    <lineage>
        <taxon>Eukaryota</taxon>
        <taxon>Viridiplantae</taxon>
        <taxon>Streptophyta</taxon>
        <taxon>Embryophyta</taxon>
        <taxon>Tracheophyta</taxon>
        <taxon>Spermatophyta</taxon>
        <taxon>Magnoliopsida</taxon>
        <taxon>Liliopsida</taxon>
        <taxon>Poales</taxon>
        <taxon>Poaceae</taxon>
        <taxon>BOP clade</taxon>
        <taxon>Oryzoideae</taxon>
        <taxon>Oryzeae</taxon>
        <taxon>Oryzinae</taxon>
        <taxon>Leersia</taxon>
    </lineage>
</organism>
<feature type="region of interest" description="Disordered" evidence="1">
    <location>
        <begin position="75"/>
        <end position="105"/>
    </location>
</feature>
<accession>A0A0D9VF89</accession>
<dbReference type="STRING" id="77586.A0A0D9VF89"/>
<reference evidence="3" key="2">
    <citation type="submission" date="2013-12" db="EMBL/GenBank/DDBJ databases">
        <authorList>
            <person name="Yu Y."/>
            <person name="Lee S."/>
            <person name="de Baynast K."/>
            <person name="Wissotski M."/>
            <person name="Liu L."/>
            <person name="Talag J."/>
            <person name="Goicoechea J."/>
            <person name="Angelova A."/>
            <person name="Jetty R."/>
            <person name="Kudrna D."/>
            <person name="Golser W."/>
            <person name="Rivera L."/>
            <person name="Zhang J."/>
            <person name="Wing R."/>
        </authorList>
    </citation>
    <scope>NUCLEOTIDE SEQUENCE</scope>
</reference>
<protein>
    <submittedName>
        <fullName evidence="2">Uncharacterized protein</fullName>
    </submittedName>
</protein>
<dbReference type="EnsemblPlants" id="LPERR02G11490.1">
    <property type="protein sequence ID" value="LPERR02G11490.1"/>
    <property type="gene ID" value="LPERR02G11490"/>
</dbReference>
<dbReference type="AlphaFoldDB" id="A0A0D9VF89"/>
<reference evidence="2 3" key="1">
    <citation type="submission" date="2012-08" db="EMBL/GenBank/DDBJ databases">
        <title>Oryza genome evolution.</title>
        <authorList>
            <person name="Wing R.A."/>
        </authorList>
    </citation>
    <scope>NUCLEOTIDE SEQUENCE</scope>
</reference>
<proteinExistence type="predicted"/>
<dbReference type="Proteomes" id="UP000032180">
    <property type="component" value="Chromosome 2"/>
</dbReference>
<evidence type="ECO:0000313" key="3">
    <source>
        <dbReference type="Proteomes" id="UP000032180"/>
    </source>
</evidence>
<dbReference type="HOGENOM" id="CLU_858854_0_0_1"/>
<reference evidence="2" key="3">
    <citation type="submission" date="2015-04" db="UniProtKB">
        <authorList>
            <consortium name="EnsemblPlants"/>
        </authorList>
    </citation>
    <scope>IDENTIFICATION</scope>
</reference>
<dbReference type="Gramene" id="LPERR02G11490.1">
    <property type="protein sequence ID" value="LPERR02G11490.1"/>
    <property type="gene ID" value="LPERR02G11490"/>
</dbReference>
<evidence type="ECO:0000313" key="2">
    <source>
        <dbReference type="EnsemblPlants" id="LPERR02G11490.1"/>
    </source>
</evidence>
<evidence type="ECO:0000256" key="1">
    <source>
        <dbReference type="SAM" id="MobiDB-lite"/>
    </source>
</evidence>
<sequence length="324" mass="36500">MYEFADSFIESNIENLRYNTGGQFLDTGYNFMQTFPNHMTYNHSTAMEMNHLNTIMSPLASEVAVPPVAQSIPEVPHGAEFPWSTEDPSPPAADQLPVPQASNAQEVDPPILPQLEEFLAAAKSRPVPKPSDIEIIIESSLVNHKDGDGAATATLYPSVQVKKFKKQAASASKPTMTPQEILDYVRVTYEETEKELDILNPYYKKLQADNRKKDVASSKKASKKRKKDDENDPIIYVVEISYPMEQLRHIRKKLSRFHKKTSTLVPRCLPPKLMDDIDTIKEEKALVYEEIIRAVKYPRRRDGDDGSSGRKRRNVGGPSAAARQ</sequence>
<keyword evidence="3" id="KW-1185">Reference proteome</keyword>
<feature type="region of interest" description="Disordered" evidence="1">
    <location>
        <begin position="298"/>
        <end position="324"/>
    </location>
</feature>